<proteinExistence type="predicted"/>
<dbReference type="PROSITE" id="PS50507">
    <property type="entry name" value="RDRP_SSRNA_POS"/>
    <property type="match status" value="1"/>
</dbReference>
<dbReference type="CDD" id="cd23179">
    <property type="entry name" value="ps_ssRNAv_Tolivirales_RdRp"/>
    <property type="match status" value="1"/>
</dbReference>
<organism evidence="6">
    <name type="scientific">Riboviria sp</name>
    <dbReference type="NCBI Taxonomy" id="2585031"/>
    <lineage>
        <taxon>Viruses</taxon>
        <taxon>Riboviria</taxon>
    </lineage>
</organism>
<evidence type="ECO:0000259" key="5">
    <source>
        <dbReference type="PROSITE" id="PS50507"/>
    </source>
</evidence>
<dbReference type="InterPro" id="IPR007094">
    <property type="entry name" value="RNA-dir_pol_PSvirus"/>
</dbReference>
<keyword evidence="3 4" id="KW-0693">Viral RNA replication</keyword>
<evidence type="ECO:0000313" key="6">
    <source>
        <dbReference type="EMBL" id="QDH87382.1"/>
    </source>
</evidence>
<keyword evidence="2 4" id="KW-0548">Nucleotidyltransferase</keyword>
<gene>
    <name evidence="6" type="ORF">H4BulkLitter241554_000002</name>
</gene>
<feature type="domain" description="RdRp catalytic" evidence="5">
    <location>
        <begin position="186"/>
        <end position="304"/>
    </location>
</feature>
<comment type="catalytic activity">
    <reaction evidence="4">
        <text>RNA(n) + a ribonucleoside 5'-triphosphate = RNA(n+1) + diphosphate</text>
        <dbReference type="Rhea" id="RHEA:21248"/>
        <dbReference type="Rhea" id="RHEA-COMP:14527"/>
        <dbReference type="Rhea" id="RHEA-COMP:17342"/>
        <dbReference type="ChEBI" id="CHEBI:33019"/>
        <dbReference type="ChEBI" id="CHEBI:61557"/>
        <dbReference type="ChEBI" id="CHEBI:140395"/>
        <dbReference type="EC" id="2.7.7.48"/>
    </reaction>
</comment>
<keyword evidence="4" id="KW-0547">Nucleotide-binding</keyword>
<name>A0A514D1A5_9VIRU</name>
<protein>
    <recommendedName>
        <fullName evidence="4">RNA-directed RNA polymerase</fullName>
        <ecNumber evidence="4">2.7.7.48</ecNumber>
    </recommendedName>
</protein>
<dbReference type="GO" id="GO:0039694">
    <property type="term" value="P:viral RNA genome replication"/>
    <property type="evidence" value="ECO:0007669"/>
    <property type="project" value="InterPro"/>
</dbReference>
<reference evidence="6" key="1">
    <citation type="submission" date="2019-05" db="EMBL/GenBank/DDBJ databases">
        <title>Metatranscriptomic reconstruction reveals RNA viruses with the potential to shape carbon cycling in soil.</title>
        <authorList>
            <person name="Starr E.P."/>
            <person name="Nuccio E."/>
            <person name="Pett-Ridge J."/>
            <person name="Banfield J.F."/>
            <person name="Firestone M.K."/>
        </authorList>
    </citation>
    <scope>NUCLEOTIDE SEQUENCE</scope>
    <source>
        <strain evidence="6">H4_Bulk_Litter_24_scaffold_1554</strain>
    </source>
</reference>
<sequence>MYWCHVPAVDGVWAPVVHSPCVHNEYSGLAWRTLGPTPEFPNSEHLRAEFRRLRGLVRRLAVERTTMKRVVEGYSGPMRDKYQKALESFSSEEWLVKRDRRLSAFVKGEKVNPLKRSPTKPRVIMARSPRFNLRLATYLKPLEAALWKNWRSPASVGRTRMVAKGLNLLQRARLIRRKMGLVGSGCVVFEVDGKQFEAHVTRDDLGLEHSVYRAAYPRDPELADLLQSQLQLRGRTMGGIRYGRDGCRASGDYNTGLGNTIVMLCSCLATMELMQERLGPIRFDVLADGDNALLFVSANHAKIVREQFAAVCSEVSPQELTVEEPVTLPEQVEFGQSKGVWNGTDYVMCRNVFKVLSGAFSGYRHFHDMRFGLRVLKAMADCEFYLARGLPVLQSYFGAARAALAEVPDLVDPRFWLEGHVLEAVKLAGSIEAVRAAQALTVVDAARTSFEAAFGIGIQEQLHLERVLPESVDFPVGKDFQWRRWKVWDVEGPEVVPSVDNRFYDRGSWTA</sequence>
<dbReference type="InterPro" id="IPR043502">
    <property type="entry name" value="DNA/RNA_pol_sf"/>
</dbReference>
<evidence type="ECO:0000256" key="3">
    <source>
        <dbReference type="ARBA" id="ARBA00022953"/>
    </source>
</evidence>
<keyword evidence="1 4" id="KW-0808">Transferase</keyword>
<dbReference type="GO" id="GO:0003723">
    <property type="term" value="F:RNA binding"/>
    <property type="evidence" value="ECO:0007669"/>
    <property type="project" value="InterPro"/>
</dbReference>
<dbReference type="Pfam" id="PF00998">
    <property type="entry name" value="RdRP_3"/>
    <property type="match status" value="1"/>
</dbReference>
<keyword evidence="4 6" id="KW-0696">RNA-directed RNA polymerase</keyword>
<dbReference type="InterPro" id="IPR002166">
    <property type="entry name" value="RNA_pol_HCV"/>
</dbReference>
<evidence type="ECO:0000256" key="1">
    <source>
        <dbReference type="ARBA" id="ARBA00022679"/>
    </source>
</evidence>
<dbReference type="EC" id="2.7.7.48" evidence="4"/>
<accession>A0A514D1A5</accession>
<dbReference type="GO" id="GO:0000166">
    <property type="term" value="F:nucleotide binding"/>
    <property type="evidence" value="ECO:0007669"/>
    <property type="project" value="UniProtKB-KW"/>
</dbReference>
<dbReference type="SUPFAM" id="SSF56672">
    <property type="entry name" value="DNA/RNA polymerases"/>
    <property type="match status" value="1"/>
</dbReference>
<dbReference type="GO" id="GO:0003968">
    <property type="term" value="F:RNA-directed RNA polymerase activity"/>
    <property type="evidence" value="ECO:0007669"/>
    <property type="project" value="UniProtKB-KW"/>
</dbReference>
<evidence type="ECO:0000256" key="4">
    <source>
        <dbReference type="RuleBase" id="RU363062"/>
    </source>
</evidence>
<evidence type="ECO:0000256" key="2">
    <source>
        <dbReference type="ARBA" id="ARBA00022695"/>
    </source>
</evidence>
<dbReference type="EMBL" id="MN033331">
    <property type="protein sequence ID" value="QDH87382.1"/>
    <property type="molecule type" value="Genomic_DNA"/>
</dbReference>